<dbReference type="Proteomes" id="UP000623269">
    <property type="component" value="Unassembled WGS sequence"/>
</dbReference>
<keyword evidence="2" id="KW-0238">DNA-binding</keyword>
<dbReference type="RefSeq" id="WP_197659710.1">
    <property type="nucleotide sequence ID" value="NZ_JAEAGR010000001.1"/>
</dbReference>
<name>A0A8J7HA13_9FIRM</name>
<dbReference type="SUPFAM" id="SSF117856">
    <property type="entry name" value="AF0104/ALDC/Ptd012-like"/>
    <property type="match status" value="1"/>
</dbReference>
<dbReference type="PANTHER" id="PTHR34988:SF1">
    <property type="entry name" value="DNA-BINDING PROTEIN"/>
    <property type="match status" value="1"/>
</dbReference>
<dbReference type="PANTHER" id="PTHR34988">
    <property type="entry name" value="PROTEIN, PUTATIVE-RELATED"/>
    <property type="match status" value="1"/>
</dbReference>
<sequence length="148" mass="16318">MILGNKPHRYLILDLQRGDLLLEKITEEVNKAGIKDAVILCGIGALQKVVYHRVTSFSNVPEEEFVTIEKPLELGSLQGMFVDGQPHIHIVCSDENGTYAGHLEPGTTVLYLAEITVMELPDTNLARVKTANNIGIFTDKTSGKMIDQ</sequence>
<organism evidence="2 3">
    <name type="scientific">Mobilitalea sibirica</name>
    <dbReference type="NCBI Taxonomy" id="1462919"/>
    <lineage>
        <taxon>Bacteria</taxon>
        <taxon>Bacillati</taxon>
        <taxon>Bacillota</taxon>
        <taxon>Clostridia</taxon>
        <taxon>Lachnospirales</taxon>
        <taxon>Lachnospiraceae</taxon>
        <taxon>Mobilitalea</taxon>
    </lineage>
</organism>
<dbReference type="InterPro" id="IPR005175">
    <property type="entry name" value="PPC_dom"/>
</dbReference>
<proteinExistence type="predicted"/>
<dbReference type="CDD" id="cd11378">
    <property type="entry name" value="DUF296"/>
    <property type="match status" value="1"/>
</dbReference>
<dbReference type="Pfam" id="PF03479">
    <property type="entry name" value="PCC"/>
    <property type="match status" value="1"/>
</dbReference>
<accession>A0A8J7HA13</accession>
<dbReference type="Gene3D" id="3.30.1330.80">
    <property type="entry name" value="Hypothetical protein, similar to alpha- acetolactate decarboxylase, domain 2"/>
    <property type="match status" value="1"/>
</dbReference>
<dbReference type="GO" id="GO:0003677">
    <property type="term" value="F:DNA binding"/>
    <property type="evidence" value="ECO:0007669"/>
    <property type="project" value="UniProtKB-KW"/>
</dbReference>
<evidence type="ECO:0000313" key="2">
    <source>
        <dbReference type="EMBL" id="MBH1939491.1"/>
    </source>
</evidence>
<gene>
    <name evidence="2" type="ORF">I5677_01125</name>
</gene>
<feature type="domain" description="PPC" evidence="1">
    <location>
        <begin position="5"/>
        <end position="142"/>
    </location>
</feature>
<dbReference type="EMBL" id="JAEAGR010000001">
    <property type="protein sequence ID" value="MBH1939491.1"/>
    <property type="molecule type" value="Genomic_DNA"/>
</dbReference>
<dbReference type="AlphaFoldDB" id="A0A8J7HA13"/>
<comment type="caution">
    <text evidence="2">The sequence shown here is derived from an EMBL/GenBank/DDBJ whole genome shotgun (WGS) entry which is preliminary data.</text>
</comment>
<evidence type="ECO:0000313" key="3">
    <source>
        <dbReference type="Proteomes" id="UP000623269"/>
    </source>
</evidence>
<dbReference type="PROSITE" id="PS51742">
    <property type="entry name" value="PPC"/>
    <property type="match status" value="1"/>
</dbReference>
<protein>
    <submittedName>
        <fullName evidence="2">DNA-binding protein</fullName>
    </submittedName>
</protein>
<keyword evidence="3" id="KW-1185">Reference proteome</keyword>
<reference evidence="2" key="1">
    <citation type="submission" date="2020-12" db="EMBL/GenBank/DDBJ databases">
        <title>M. sibirica DSM 26468T genome.</title>
        <authorList>
            <person name="Thieme N."/>
            <person name="Rettenmaier R."/>
            <person name="Zverlov V."/>
            <person name="Liebl W."/>
        </authorList>
    </citation>
    <scope>NUCLEOTIDE SEQUENCE</scope>
    <source>
        <strain evidence="2">DSM 26468</strain>
    </source>
</reference>
<evidence type="ECO:0000259" key="1">
    <source>
        <dbReference type="PROSITE" id="PS51742"/>
    </source>
</evidence>